<evidence type="ECO:0000313" key="1">
    <source>
        <dbReference type="EMBL" id="ORX48854.1"/>
    </source>
</evidence>
<dbReference type="AlphaFoldDB" id="A0A1X2GA28"/>
<sequence>MTNYSPFDVNLNVGLLKDGKLYCDQPPLRTENHPDCAHDIIAYRHYRKHIENMLANGNTNVNVIPDEYTRCLCMLIEDSDESLPSMVNRLNELLSPFNRNEHVAHIFFENIEARIRSLAMQTKYGLDIYDQDTGTCTGPAKSATSPSHLSVLRWETIDVRCTPLDFQETVLARRNGRRMMVEHLAAYYKSLSQQQRDLLVCSPRQRKNGTQAQDGRQNIKILQEQAVADEKQKKKVMLK</sequence>
<accession>A0A1X2GA28</accession>
<organism evidence="1 2">
    <name type="scientific">Hesseltinella vesiculosa</name>
    <dbReference type="NCBI Taxonomy" id="101127"/>
    <lineage>
        <taxon>Eukaryota</taxon>
        <taxon>Fungi</taxon>
        <taxon>Fungi incertae sedis</taxon>
        <taxon>Mucoromycota</taxon>
        <taxon>Mucoromycotina</taxon>
        <taxon>Mucoromycetes</taxon>
        <taxon>Mucorales</taxon>
        <taxon>Cunninghamellaceae</taxon>
        <taxon>Hesseltinella</taxon>
    </lineage>
</organism>
<dbReference type="STRING" id="101127.A0A1X2GA28"/>
<reference evidence="1 2" key="1">
    <citation type="submission" date="2016-07" db="EMBL/GenBank/DDBJ databases">
        <title>Pervasive Adenine N6-methylation of Active Genes in Fungi.</title>
        <authorList>
            <consortium name="DOE Joint Genome Institute"/>
            <person name="Mondo S.J."/>
            <person name="Dannebaum R.O."/>
            <person name="Kuo R.C."/>
            <person name="Labutti K."/>
            <person name="Haridas S."/>
            <person name="Kuo A."/>
            <person name="Salamov A."/>
            <person name="Ahrendt S.R."/>
            <person name="Lipzen A."/>
            <person name="Sullivan W."/>
            <person name="Andreopoulos W.B."/>
            <person name="Clum A."/>
            <person name="Lindquist E."/>
            <person name="Daum C."/>
            <person name="Ramamoorthy G.K."/>
            <person name="Gryganskyi A."/>
            <person name="Culley D."/>
            <person name="Magnuson J.K."/>
            <person name="James T.Y."/>
            <person name="O'Malley M.A."/>
            <person name="Stajich J.E."/>
            <person name="Spatafora J.W."/>
            <person name="Visel A."/>
            <person name="Grigoriev I.V."/>
        </authorList>
    </citation>
    <scope>NUCLEOTIDE SEQUENCE [LARGE SCALE GENOMIC DNA]</scope>
    <source>
        <strain evidence="1 2">NRRL 3301</strain>
    </source>
</reference>
<keyword evidence="2" id="KW-1185">Reference proteome</keyword>
<dbReference type="OrthoDB" id="440676at2759"/>
<evidence type="ECO:0000313" key="2">
    <source>
        <dbReference type="Proteomes" id="UP000242146"/>
    </source>
</evidence>
<proteinExistence type="predicted"/>
<name>A0A1X2GA28_9FUNG</name>
<comment type="caution">
    <text evidence="1">The sequence shown here is derived from an EMBL/GenBank/DDBJ whole genome shotgun (WGS) entry which is preliminary data.</text>
</comment>
<dbReference type="Proteomes" id="UP000242146">
    <property type="component" value="Unassembled WGS sequence"/>
</dbReference>
<dbReference type="EMBL" id="MCGT01000028">
    <property type="protein sequence ID" value="ORX48854.1"/>
    <property type="molecule type" value="Genomic_DNA"/>
</dbReference>
<gene>
    <name evidence="1" type="ORF">DM01DRAFT_1114385</name>
</gene>
<protein>
    <submittedName>
        <fullName evidence="1">Uncharacterized protein</fullName>
    </submittedName>
</protein>